<dbReference type="InterPro" id="IPR036676">
    <property type="entry name" value="PurM-like_C_sf"/>
</dbReference>
<gene>
    <name evidence="2 5" type="primary">thiL</name>
    <name evidence="5" type="ORF">ACFORL_06440</name>
</gene>
<feature type="binding site" evidence="2">
    <location>
        <position position="28"/>
    </location>
    <ligand>
        <name>Mg(2+)</name>
        <dbReference type="ChEBI" id="CHEBI:18420"/>
        <label>4</label>
    </ligand>
</feature>
<protein>
    <recommendedName>
        <fullName evidence="2">Thiamine-monophosphate kinase</fullName>
        <shortName evidence="2">TMP kinase</shortName>
        <shortName evidence="2">Thiamine-phosphate kinase</shortName>
        <ecNumber evidence="2">2.7.4.16</ecNumber>
    </recommendedName>
</protein>
<dbReference type="PIRSF" id="PIRSF005303">
    <property type="entry name" value="Thiam_monoph_kin"/>
    <property type="match status" value="1"/>
</dbReference>
<accession>A0ABV8CEW6</accession>
<evidence type="ECO:0000313" key="5">
    <source>
        <dbReference type="EMBL" id="MFC3908714.1"/>
    </source>
</evidence>
<keyword evidence="2 5" id="KW-0418">Kinase</keyword>
<dbReference type="EC" id="2.7.4.16" evidence="2"/>
<comment type="caution">
    <text evidence="5">The sequence shown here is derived from an EMBL/GenBank/DDBJ whole genome shotgun (WGS) entry which is preliminary data.</text>
</comment>
<dbReference type="HAMAP" id="MF_02128">
    <property type="entry name" value="TMP_kinase"/>
    <property type="match status" value="1"/>
</dbReference>
<dbReference type="SUPFAM" id="SSF56042">
    <property type="entry name" value="PurM C-terminal domain-like"/>
    <property type="match status" value="1"/>
</dbReference>
<feature type="binding site" evidence="2">
    <location>
        <position position="45"/>
    </location>
    <ligand>
        <name>Mg(2+)</name>
        <dbReference type="ChEBI" id="CHEBI:18420"/>
        <label>2</label>
    </ligand>
</feature>
<keyword evidence="2" id="KW-0479">Metal-binding</keyword>
<feature type="binding site" evidence="2">
    <location>
        <position position="211"/>
    </location>
    <ligand>
        <name>ATP</name>
        <dbReference type="ChEBI" id="CHEBI:30616"/>
    </ligand>
</feature>
<comment type="caution">
    <text evidence="2">Lacks conserved residue(s) required for the propagation of feature annotation.</text>
</comment>
<feature type="binding site" evidence="2">
    <location>
        <position position="52"/>
    </location>
    <ligand>
        <name>substrate</name>
    </ligand>
</feature>
<dbReference type="Gene3D" id="3.30.1330.10">
    <property type="entry name" value="PurM-like, N-terminal domain"/>
    <property type="match status" value="1"/>
</dbReference>
<comment type="catalytic activity">
    <reaction evidence="2">
        <text>thiamine phosphate + ATP = thiamine diphosphate + ADP</text>
        <dbReference type="Rhea" id="RHEA:15913"/>
        <dbReference type="ChEBI" id="CHEBI:30616"/>
        <dbReference type="ChEBI" id="CHEBI:37575"/>
        <dbReference type="ChEBI" id="CHEBI:58937"/>
        <dbReference type="ChEBI" id="CHEBI:456216"/>
        <dbReference type="EC" id="2.7.4.16"/>
    </reaction>
</comment>
<evidence type="ECO:0000256" key="2">
    <source>
        <dbReference type="HAMAP-Rule" id="MF_02128"/>
    </source>
</evidence>
<dbReference type="Gene3D" id="3.90.650.10">
    <property type="entry name" value="PurM-like C-terminal domain"/>
    <property type="match status" value="1"/>
</dbReference>
<feature type="domain" description="PurM-like N-terminal" evidence="3">
    <location>
        <begin position="26"/>
        <end position="135"/>
    </location>
</feature>
<comment type="pathway">
    <text evidence="2">Cofactor biosynthesis; thiamine diphosphate biosynthesis; thiamine diphosphate from thiamine phosphate: step 1/1.</text>
</comment>
<dbReference type="NCBIfam" id="TIGR01379">
    <property type="entry name" value="thiL"/>
    <property type="match status" value="1"/>
</dbReference>
<dbReference type="EMBL" id="JBHSAB010000011">
    <property type="protein sequence ID" value="MFC3908714.1"/>
    <property type="molecule type" value="Genomic_DNA"/>
</dbReference>
<dbReference type="InterPro" id="IPR036921">
    <property type="entry name" value="PurM-like_N_sf"/>
</dbReference>
<feature type="binding site" evidence="2">
    <location>
        <position position="209"/>
    </location>
    <ligand>
        <name>Mg(2+)</name>
        <dbReference type="ChEBI" id="CHEBI:18420"/>
        <label>3</label>
    </ligand>
</feature>
<feature type="binding site" evidence="2">
    <location>
        <position position="43"/>
    </location>
    <ligand>
        <name>Mg(2+)</name>
        <dbReference type="ChEBI" id="CHEBI:18420"/>
        <label>4</label>
    </ligand>
</feature>
<evidence type="ECO:0000313" key="6">
    <source>
        <dbReference type="Proteomes" id="UP001595758"/>
    </source>
</evidence>
<dbReference type="InterPro" id="IPR010918">
    <property type="entry name" value="PurM-like_C_dom"/>
</dbReference>
<feature type="binding site" evidence="2">
    <location>
        <position position="212"/>
    </location>
    <ligand>
        <name>Mg(2+)</name>
        <dbReference type="ChEBI" id="CHEBI:18420"/>
        <label>5</label>
    </ligand>
</feature>
<dbReference type="CDD" id="cd02194">
    <property type="entry name" value="ThiL"/>
    <property type="match status" value="1"/>
</dbReference>
<dbReference type="Pfam" id="PF02769">
    <property type="entry name" value="AIRS_C"/>
    <property type="match status" value="1"/>
</dbReference>
<reference evidence="6" key="1">
    <citation type="journal article" date="2019" name="Int. J. Syst. Evol. Microbiol.">
        <title>The Global Catalogue of Microorganisms (GCM) 10K type strain sequencing project: providing services to taxonomists for standard genome sequencing and annotation.</title>
        <authorList>
            <consortium name="The Broad Institute Genomics Platform"/>
            <consortium name="The Broad Institute Genome Sequencing Center for Infectious Disease"/>
            <person name="Wu L."/>
            <person name="Ma J."/>
        </authorList>
    </citation>
    <scope>NUCLEOTIDE SEQUENCE [LARGE SCALE GENOMIC DNA]</scope>
    <source>
        <strain evidence="6">CCUG 59858</strain>
    </source>
</reference>
<feature type="binding site" evidence="2">
    <location>
        <position position="28"/>
    </location>
    <ligand>
        <name>Mg(2+)</name>
        <dbReference type="ChEBI" id="CHEBI:18420"/>
        <label>3</label>
    </ligand>
</feature>
<feature type="binding site" evidence="2">
    <location>
        <position position="259"/>
    </location>
    <ligand>
        <name>substrate</name>
    </ligand>
</feature>
<feature type="binding site" evidence="2">
    <location>
        <position position="120"/>
    </location>
    <ligand>
        <name>Mg(2+)</name>
        <dbReference type="ChEBI" id="CHEBI:18420"/>
        <label>1</label>
    </ligand>
</feature>
<dbReference type="InterPro" id="IPR016188">
    <property type="entry name" value="PurM-like_N"/>
</dbReference>
<keyword evidence="1 2" id="KW-0784">Thiamine biosynthesis</keyword>
<dbReference type="Pfam" id="PF00586">
    <property type="entry name" value="AIRS"/>
    <property type="match status" value="1"/>
</dbReference>
<keyword evidence="2" id="KW-0067">ATP-binding</keyword>
<name>A0ABV8CEW6_9GAMM</name>
<evidence type="ECO:0000259" key="3">
    <source>
        <dbReference type="Pfam" id="PF00586"/>
    </source>
</evidence>
<feature type="binding site" evidence="2">
    <location>
        <position position="314"/>
    </location>
    <ligand>
        <name>substrate</name>
    </ligand>
</feature>
<dbReference type="GO" id="GO:0009030">
    <property type="term" value="F:thiamine-phosphate kinase activity"/>
    <property type="evidence" value="ECO:0007669"/>
    <property type="project" value="UniProtKB-EC"/>
</dbReference>
<comment type="similarity">
    <text evidence="2">Belongs to the thiamine-monophosphate kinase family.</text>
</comment>
<keyword evidence="2 5" id="KW-0808">Transferase</keyword>
<feature type="binding site" evidence="2">
    <location>
        <position position="73"/>
    </location>
    <ligand>
        <name>Mg(2+)</name>
        <dbReference type="ChEBI" id="CHEBI:18420"/>
        <label>4</label>
    </ligand>
</feature>
<keyword evidence="6" id="KW-1185">Reference proteome</keyword>
<feature type="binding site" evidence="2">
    <location>
        <position position="45"/>
    </location>
    <ligand>
        <name>Mg(2+)</name>
        <dbReference type="ChEBI" id="CHEBI:18420"/>
        <label>1</label>
    </ligand>
</feature>
<comment type="miscellaneous">
    <text evidence="2">Reaction mechanism of ThiL seems to utilize a direct, inline transfer of the gamma-phosphate of ATP to TMP rather than a phosphorylated enzyme intermediate.</text>
</comment>
<feature type="binding site" evidence="2">
    <location>
        <begin position="119"/>
        <end position="120"/>
    </location>
    <ligand>
        <name>ATP</name>
        <dbReference type="ChEBI" id="CHEBI:30616"/>
    </ligand>
</feature>
<dbReference type="Proteomes" id="UP001595758">
    <property type="component" value="Unassembled WGS sequence"/>
</dbReference>
<keyword evidence="2" id="KW-0460">Magnesium</keyword>
<feature type="binding site" evidence="2">
    <location>
        <position position="73"/>
    </location>
    <ligand>
        <name>Mg(2+)</name>
        <dbReference type="ChEBI" id="CHEBI:18420"/>
        <label>3</label>
    </ligand>
</feature>
<feature type="binding site" evidence="2">
    <location>
        <position position="73"/>
    </location>
    <ligand>
        <name>Mg(2+)</name>
        <dbReference type="ChEBI" id="CHEBI:18420"/>
        <label>2</label>
    </ligand>
</feature>
<feature type="domain" description="PurM-like C-terminal" evidence="4">
    <location>
        <begin position="149"/>
        <end position="300"/>
    </location>
</feature>
<sequence>MNEFSIIGNFFNQSIVKRDDVVFGIGDDAACLKVPAGQELLISTDTLVEGVHFLTEWDAYDIAWRSVMVNVSDMAAMAAKPCWISLALTIPHSDTAWLSRFAQGIHDALALYQIALIGGDTTHGPLTITLTIHGLADEGKAVRRSTANPGDSIWVSGELGAAALAVKLLKNQQIVSESDKAQAFARLIRPEPRLDLQPLLTEYASAAVDISDGLSADLNHICQTSGTGALIVKEQIPVHPLLKKYQLSNAMELAISGGDDYELCFTIPESKKRLFIEQVNIAGIRCAEIGVIEKKAGLRMADQDKVITLTPRGYSHF</sequence>
<dbReference type="InterPro" id="IPR006283">
    <property type="entry name" value="ThiL-like"/>
</dbReference>
<feature type="binding site" evidence="2">
    <location>
        <position position="144"/>
    </location>
    <ligand>
        <name>ATP</name>
        <dbReference type="ChEBI" id="CHEBI:30616"/>
    </ligand>
</feature>
<evidence type="ECO:0000256" key="1">
    <source>
        <dbReference type="ARBA" id="ARBA00022977"/>
    </source>
</evidence>
<dbReference type="SUPFAM" id="SSF55326">
    <property type="entry name" value="PurM N-terminal domain-like"/>
    <property type="match status" value="1"/>
</dbReference>
<dbReference type="PANTHER" id="PTHR30270">
    <property type="entry name" value="THIAMINE-MONOPHOSPHATE KINASE"/>
    <property type="match status" value="1"/>
</dbReference>
<organism evidence="5 6">
    <name type="scientific">Legionella dresdenensis</name>
    <dbReference type="NCBI Taxonomy" id="450200"/>
    <lineage>
        <taxon>Bacteria</taxon>
        <taxon>Pseudomonadati</taxon>
        <taxon>Pseudomonadota</taxon>
        <taxon>Gammaproteobacteria</taxon>
        <taxon>Legionellales</taxon>
        <taxon>Legionellaceae</taxon>
        <taxon>Legionella</taxon>
    </lineage>
</organism>
<dbReference type="RefSeq" id="WP_382342249.1">
    <property type="nucleotide sequence ID" value="NZ_JBHSAB010000011.1"/>
</dbReference>
<evidence type="ECO:0000259" key="4">
    <source>
        <dbReference type="Pfam" id="PF02769"/>
    </source>
</evidence>
<comment type="function">
    <text evidence="2">Catalyzes the ATP-dependent phosphorylation of thiamine-monophosphate (TMP) to form thiamine-pyrophosphate (TPP), the active form of vitamin B1.</text>
</comment>
<keyword evidence="2" id="KW-0547">Nucleotide-binding</keyword>
<dbReference type="PANTHER" id="PTHR30270:SF0">
    <property type="entry name" value="THIAMINE-MONOPHOSPHATE KINASE"/>
    <property type="match status" value="1"/>
</dbReference>
<feature type="binding site" evidence="2">
    <location>
        <position position="44"/>
    </location>
    <ligand>
        <name>Mg(2+)</name>
        <dbReference type="ChEBI" id="CHEBI:18420"/>
        <label>1</label>
    </ligand>
</feature>
<proteinExistence type="inferred from homology"/>